<evidence type="ECO:0000256" key="3">
    <source>
        <dbReference type="ARBA" id="ARBA00022617"/>
    </source>
</evidence>
<keyword evidence="3" id="KW-0349">Heme</keyword>
<dbReference type="InterPro" id="IPR017938">
    <property type="entry name" value="Riboflavin_synthase-like_b-brl"/>
</dbReference>
<dbReference type="GO" id="GO:0003958">
    <property type="term" value="F:NADPH-hemoprotein reductase activity"/>
    <property type="evidence" value="ECO:0007669"/>
    <property type="project" value="UniProtKB-EC"/>
</dbReference>
<dbReference type="GO" id="GO:0005829">
    <property type="term" value="C:cytosol"/>
    <property type="evidence" value="ECO:0007669"/>
    <property type="project" value="TreeGrafter"/>
</dbReference>
<feature type="region of interest" description="Disordered" evidence="9">
    <location>
        <begin position="1450"/>
        <end position="1523"/>
    </location>
</feature>
<dbReference type="InterPro" id="IPR018506">
    <property type="entry name" value="Cyt_B5_heme-BS"/>
</dbReference>
<dbReference type="GO" id="GO:0046872">
    <property type="term" value="F:metal ion binding"/>
    <property type="evidence" value="ECO:0007669"/>
    <property type="project" value="UniProtKB-KW"/>
</dbReference>
<sequence length="1523" mass="169275">MAVDQFRCPASGSLGDACPVSHTSAPRKGPRGCAFSGFQMEPQGVLYGAPQGPNAALQIHAREHKTMVELLVPNAPSKDTVKGLKNADSLVPSDDDILAAALGAPARRVLMRAEALGPKTGYRDGYLTSKWGFCPPDPEEAPIVLAGSPGRVWSDLCRRMPGVVGRGKMREAILELPLVMGTVDVIPDKALWAATVCLGILCSVYRYEERNDGHEGIATTAGNPLFTSPELVMQEHECEEELKGIPRNIAIPFRTLCTRMGRPLPHLTQYDVSIYNYKIRDHTSVYPYINRSENMDLRWPVFQDRAEAMFLLCMAEVHGTFTHGVEIVARCQEMVVERDNEGLLVELVKLKEIIDQLGYVFHKISVNPGSGEQFANPVEWGQRYAKFSAPLSKRVPALSGLALPLFQLMDAFLGRTKYDSFLGVESLHLRAWLPLNHRAFIAAIEQYYQVPKYVASTGDRRLIGVMDGIIESYTGERGFMGTHRYKVYGFLEVVAKTGRTETNGNAGSGDSDGRPWEEVHRTLSDSMIERLDPYRSSILLKPHEMRGCFEECRFMSRIIGREYVDEDKDRTTGKVSIDLRNTGITYGPGDRLAIMPLNPWSEVIKVAQALRIVDRLDEVLSLEKSEGWKRFSKHMADVSRDKKAGEFTVRDILRRGNLAPLTKETVMAVHISLRTASTSLLEILSSDTWPVSGSLGDLLNFARPGVSSNIWDSAFSPDLEWLPKLVPVEVPRTYSISSYSSQLLPPVIDLTVSRVEHKLCPLLSFDGSQDILRSGISSGFLNPHPSEEDESAIPRAIKGSDDDTVLIGISRPLSFQPPISPATPIAMFAGGSGIAPFRSFWQERFASGSVGRNILFLGVQSRKKFVYEDELRRHVRHDGLELYTAFSRDSAGLAYDAQSRDLIEKATEPRYLDGAIIEKRNLICDLIMSTKQGGLGGYLYICGSVSVYETVMKGVTKAIYQARAVTQKSAEELVATAFAERRFMLDIFMTPRAMSLKEPVIPLSTLSRHTGHREGAKMWIGVHGSVYDVTDFLPIHPGGSLIVAASAGLDASKTFDEIAHTSNPEVMSLLSKYFTGYLSPKPNFQQPELGQLYDSWQDYLRMCVESLTTLSFEVKSIMADSKIWFSGGMLNMGGVRKLYQFQSRLMQDGFTTLFGSRLQELFVKLSFTLMSAQTSDSRLPDVMGIVARAQSSPAAAAAQKEVAQIGEYVCDSSTAQAFERGIIQYAQAVTELDMQFLEQIREEICTGMDGFDLVMSMKSTSGTTVGKQRLFKLAAFLVSLLERIAERLDTFYVELSAQSLYHPEIEPNPARARWRLVRRRIYDGSFFIYTQDLSFDSIPSFEFPTASKRISISFDRVISQANEMVAASLHRQRASEDHENLSILIQRPPRRLADAHLHRAEDTGRGLSSFERHIDRKAANRISTFLTGNMKAIRRLSRAVNVGELEHALRTQSPLREPSPLRRQGSGLLNTRIHERSGSVSSASSGSSRGSTKGSLRGERKSFLPGSPRDSLRLCGEEGIRRG</sequence>
<dbReference type="PANTHER" id="PTHR19384:SF17">
    <property type="entry name" value="NADPH--CYTOCHROME P450 REDUCTASE"/>
    <property type="match status" value="1"/>
</dbReference>
<evidence type="ECO:0000256" key="6">
    <source>
        <dbReference type="ARBA" id="ARBA00022827"/>
    </source>
</evidence>
<dbReference type="PROSITE" id="PS50255">
    <property type="entry name" value="CYTOCHROME_B5_2"/>
    <property type="match status" value="1"/>
</dbReference>
<dbReference type="GO" id="GO:0016702">
    <property type="term" value="F:oxidoreductase activity, acting on single donors with incorporation of molecular oxygen, incorporation of two atoms of oxygen"/>
    <property type="evidence" value="ECO:0007669"/>
    <property type="project" value="UniProtKB-ARBA"/>
</dbReference>
<evidence type="ECO:0000256" key="8">
    <source>
        <dbReference type="ARBA" id="ARBA00023797"/>
    </source>
</evidence>
<dbReference type="InterPro" id="IPR023173">
    <property type="entry name" value="NADPH_Cyt_P450_Rdtase_alpha"/>
</dbReference>
<keyword evidence="7" id="KW-0408">Iron</keyword>
<dbReference type="Pfam" id="PF01231">
    <property type="entry name" value="IDO"/>
    <property type="match status" value="1"/>
</dbReference>
<dbReference type="eggNOG" id="KOG0537">
    <property type="taxonomic scope" value="Eukaryota"/>
</dbReference>
<evidence type="ECO:0000256" key="4">
    <source>
        <dbReference type="ARBA" id="ARBA00022630"/>
    </source>
</evidence>
<keyword evidence="5" id="KW-0479">Metal-binding</keyword>
<dbReference type="Proteomes" id="UP000018144">
    <property type="component" value="Unassembled WGS sequence"/>
</dbReference>
<dbReference type="SUPFAM" id="SSF140959">
    <property type="entry name" value="Indolic compounds 2,3-dioxygenase-like"/>
    <property type="match status" value="1"/>
</dbReference>
<evidence type="ECO:0000259" key="10">
    <source>
        <dbReference type="PROSITE" id="PS50255"/>
    </source>
</evidence>
<dbReference type="OMA" id="WIGVHGK"/>
<dbReference type="OrthoDB" id="260519at2759"/>
<evidence type="ECO:0000256" key="9">
    <source>
        <dbReference type="SAM" id="MobiDB-lite"/>
    </source>
</evidence>
<dbReference type="PROSITE" id="PS00191">
    <property type="entry name" value="CYTOCHROME_B5_1"/>
    <property type="match status" value="1"/>
</dbReference>
<dbReference type="eggNOG" id="KOG1158">
    <property type="taxonomic scope" value="Eukaryota"/>
</dbReference>
<feature type="compositionally biased region" description="Basic and acidic residues" evidence="9">
    <location>
        <begin position="1510"/>
        <end position="1523"/>
    </location>
</feature>
<evidence type="ECO:0000256" key="5">
    <source>
        <dbReference type="ARBA" id="ARBA00022723"/>
    </source>
</evidence>
<dbReference type="GO" id="GO:0010181">
    <property type="term" value="F:FMN binding"/>
    <property type="evidence" value="ECO:0007669"/>
    <property type="project" value="TreeGrafter"/>
</dbReference>
<comment type="cofactor">
    <cofactor evidence="1">
        <name>FAD</name>
        <dbReference type="ChEBI" id="CHEBI:57692"/>
    </cofactor>
</comment>
<evidence type="ECO:0000313" key="11">
    <source>
        <dbReference type="EMBL" id="CCX08617.1"/>
    </source>
</evidence>
<dbReference type="Gene3D" id="2.40.30.10">
    <property type="entry name" value="Translation factors"/>
    <property type="match status" value="1"/>
</dbReference>
<evidence type="ECO:0000313" key="12">
    <source>
        <dbReference type="Proteomes" id="UP000018144"/>
    </source>
</evidence>
<dbReference type="SUPFAM" id="SSF52343">
    <property type="entry name" value="Ferredoxin reductase-like, C-terminal NADP-linked domain"/>
    <property type="match status" value="1"/>
</dbReference>
<dbReference type="InterPro" id="IPR001199">
    <property type="entry name" value="Cyt_B5-like_heme/steroid-bd"/>
</dbReference>
<evidence type="ECO:0000256" key="7">
    <source>
        <dbReference type="ARBA" id="ARBA00023004"/>
    </source>
</evidence>
<proteinExistence type="inferred from homology"/>
<dbReference type="EC" id="1.6.2.4" evidence="8"/>
<dbReference type="GO" id="GO:0050660">
    <property type="term" value="F:flavin adenine dinucleotide binding"/>
    <property type="evidence" value="ECO:0007669"/>
    <property type="project" value="TreeGrafter"/>
</dbReference>
<comment type="similarity">
    <text evidence="2">Belongs to the indoleamine 2,3-dioxygenase family.</text>
</comment>
<dbReference type="Gene3D" id="3.40.50.80">
    <property type="entry name" value="Nucleotide-binding domain of ferredoxin-NADP reductase (FNR) module"/>
    <property type="match status" value="1"/>
</dbReference>
<dbReference type="STRING" id="1076935.U4L148"/>
<dbReference type="Pfam" id="PF00173">
    <property type="entry name" value="Cyt-b5"/>
    <property type="match status" value="1"/>
</dbReference>
<dbReference type="InterPro" id="IPR001709">
    <property type="entry name" value="Flavoprot_Pyr_Nucl_cyt_Rdtase"/>
</dbReference>
<dbReference type="InterPro" id="IPR001433">
    <property type="entry name" value="OxRdtase_FAD/NAD-bd"/>
</dbReference>
<evidence type="ECO:0000256" key="2">
    <source>
        <dbReference type="ARBA" id="ARBA00007119"/>
    </source>
</evidence>
<dbReference type="PRINTS" id="PR00371">
    <property type="entry name" value="FPNCR"/>
</dbReference>
<gene>
    <name evidence="11" type="ORF">PCON_08210</name>
</gene>
<feature type="compositionally biased region" description="Low complexity" evidence="9">
    <location>
        <begin position="1478"/>
        <end position="1495"/>
    </location>
</feature>
<dbReference type="InterPro" id="IPR000898">
    <property type="entry name" value="Indolamine_dOase"/>
</dbReference>
<accession>U4L148</accession>
<name>U4L148_PYROM</name>
<reference evidence="11 12" key="1">
    <citation type="journal article" date="2013" name="PLoS Genet.">
        <title>The genome and development-dependent transcriptomes of Pyronema confluens: a window into fungal evolution.</title>
        <authorList>
            <person name="Traeger S."/>
            <person name="Altegoer F."/>
            <person name="Freitag M."/>
            <person name="Gabaldon T."/>
            <person name="Kempken F."/>
            <person name="Kumar A."/>
            <person name="Marcet-Houben M."/>
            <person name="Poggeler S."/>
            <person name="Stajich J.E."/>
            <person name="Nowrousian M."/>
        </authorList>
    </citation>
    <scope>NUCLEOTIDE SEQUENCE [LARGE SCALE GENOMIC DNA]</scope>
    <source>
        <strain evidence="12">CBS 100304</strain>
        <tissue evidence="11">Vegetative mycelium</tissue>
    </source>
</reference>
<dbReference type="Gene3D" id="1.20.990.10">
    <property type="entry name" value="NADPH-cytochrome p450 Reductase, Chain A, domain 3"/>
    <property type="match status" value="1"/>
</dbReference>
<dbReference type="InterPro" id="IPR036400">
    <property type="entry name" value="Cyt_B5-like_heme/steroid_sf"/>
</dbReference>
<evidence type="ECO:0000256" key="1">
    <source>
        <dbReference type="ARBA" id="ARBA00001974"/>
    </source>
</evidence>
<dbReference type="Pfam" id="PF00175">
    <property type="entry name" value="NAD_binding_1"/>
    <property type="match status" value="1"/>
</dbReference>
<dbReference type="PANTHER" id="PTHR19384">
    <property type="entry name" value="NITRIC OXIDE SYNTHASE-RELATED"/>
    <property type="match status" value="1"/>
</dbReference>
<dbReference type="Gene3D" id="1.20.58.480">
    <property type="match status" value="1"/>
</dbReference>
<keyword evidence="6" id="KW-0274">FAD</keyword>
<dbReference type="InterPro" id="IPR037217">
    <property type="entry name" value="Trp/Indoleamine_2_3_dOase-like"/>
</dbReference>
<dbReference type="SUPFAM" id="SSF55856">
    <property type="entry name" value="Cytochrome b5-like heme/steroid binding domain"/>
    <property type="match status" value="1"/>
</dbReference>
<protein>
    <recommendedName>
        <fullName evidence="8">NADPH--hemoprotein reductase</fullName>
        <ecNumber evidence="8">1.6.2.4</ecNumber>
    </recommendedName>
</protein>
<dbReference type="GO" id="GO:0019441">
    <property type="term" value="P:L-tryptophan catabolic process to kynurenine"/>
    <property type="evidence" value="ECO:0007669"/>
    <property type="project" value="InterPro"/>
</dbReference>
<organism evidence="11 12">
    <name type="scientific">Pyronema omphalodes (strain CBS 100304)</name>
    <name type="common">Pyronema confluens</name>
    <dbReference type="NCBI Taxonomy" id="1076935"/>
    <lineage>
        <taxon>Eukaryota</taxon>
        <taxon>Fungi</taxon>
        <taxon>Dikarya</taxon>
        <taxon>Ascomycota</taxon>
        <taxon>Pezizomycotina</taxon>
        <taxon>Pezizomycetes</taxon>
        <taxon>Pezizales</taxon>
        <taxon>Pyronemataceae</taxon>
        <taxon>Pyronema</taxon>
    </lineage>
</organism>
<feature type="domain" description="Cytochrome b5 heme-binding" evidence="10">
    <location>
        <begin position="998"/>
        <end position="1079"/>
    </location>
</feature>
<dbReference type="Gene3D" id="3.10.120.10">
    <property type="entry name" value="Cytochrome b5-like heme/steroid binding domain"/>
    <property type="match status" value="1"/>
</dbReference>
<dbReference type="EMBL" id="HF935425">
    <property type="protein sequence ID" value="CCX08617.1"/>
    <property type="molecule type" value="Genomic_DNA"/>
</dbReference>
<keyword evidence="4" id="KW-0285">Flavoprotein</keyword>
<dbReference type="InterPro" id="IPR039261">
    <property type="entry name" value="FNR_nucleotide-bd"/>
</dbReference>
<dbReference type="GO" id="GO:0020037">
    <property type="term" value="F:heme binding"/>
    <property type="evidence" value="ECO:0007669"/>
    <property type="project" value="InterPro"/>
</dbReference>
<keyword evidence="12" id="KW-1185">Reference proteome</keyword>
<dbReference type="SUPFAM" id="SSF63380">
    <property type="entry name" value="Riboflavin synthase domain-like"/>
    <property type="match status" value="1"/>
</dbReference>
<dbReference type="SMART" id="SM01117">
    <property type="entry name" value="Cyt-b5"/>
    <property type="match status" value="1"/>
</dbReference>